<accession>A0A7W6FMQ0</accession>
<protein>
    <submittedName>
        <fullName evidence="1">Cytochrome c-type biogenesis protein CcmH/NrfG</fullName>
    </submittedName>
</protein>
<sequence>MVIWIVFAVITTAIIASLLHPLASGRDWFKDRANGAAQITDLDAKLSEGSNDLNGWLRLVRSCAVLDERSQAAAAAFPPSGEQGRQLLALARELGISTEGSTE</sequence>
<name>A0A7W6FMQ0_9HYPH</name>
<reference evidence="1 2" key="1">
    <citation type="submission" date="2020-08" db="EMBL/GenBank/DDBJ databases">
        <title>Genomic Encyclopedia of Type Strains, Phase IV (KMG-IV): sequencing the most valuable type-strain genomes for metagenomic binning, comparative biology and taxonomic classification.</title>
        <authorList>
            <person name="Goeker M."/>
        </authorList>
    </citation>
    <scope>NUCLEOTIDE SEQUENCE [LARGE SCALE GENOMIC DNA]</scope>
    <source>
        <strain evidence="1 2">DSM 19331</strain>
    </source>
</reference>
<dbReference type="EMBL" id="JACIDG010000038">
    <property type="protein sequence ID" value="MBB3919773.1"/>
    <property type="molecule type" value="Genomic_DNA"/>
</dbReference>
<dbReference type="Proteomes" id="UP000545490">
    <property type="component" value="Unassembled WGS sequence"/>
</dbReference>
<gene>
    <name evidence="1" type="ORF">GGQ65_007122</name>
</gene>
<evidence type="ECO:0000313" key="1">
    <source>
        <dbReference type="EMBL" id="MBB3919773.1"/>
    </source>
</evidence>
<proteinExistence type="predicted"/>
<organism evidence="1 2">
    <name type="scientific">Rhizobium fabae</name>
    <dbReference type="NCBI Taxonomy" id="573179"/>
    <lineage>
        <taxon>Bacteria</taxon>
        <taxon>Pseudomonadati</taxon>
        <taxon>Pseudomonadota</taxon>
        <taxon>Alphaproteobacteria</taxon>
        <taxon>Hyphomicrobiales</taxon>
        <taxon>Rhizobiaceae</taxon>
        <taxon>Rhizobium/Agrobacterium group</taxon>
        <taxon>Rhizobium</taxon>
    </lineage>
</organism>
<evidence type="ECO:0000313" key="2">
    <source>
        <dbReference type="Proteomes" id="UP000545490"/>
    </source>
</evidence>
<dbReference type="AlphaFoldDB" id="A0A7W6FMQ0"/>
<comment type="caution">
    <text evidence="1">The sequence shown here is derived from an EMBL/GenBank/DDBJ whole genome shotgun (WGS) entry which is preliminary data.</text>
</comment>